<accession>A0A2N5PMH5</accession>
<organism evidence="2 3">
    <name type="scientific">Mediterraneibacter gnavus</name>
    <name type="common">Ruminococcus gnavus</name>
    <dbReference type="NCBI Taxonomy" id="33038"/>
    <lineage>
        <taxon>Bacteria</taxon>
        <taxon>Bacillati</taxon>
        <taxon>Bacillota</taxon>
        <taxon>Clostridia</taxon>
        <taxon>Lachnospirales</taxon>
        <taxon>Lachnospiraceae</taxon>
        <taxon>Mediterraneibacter</taxon>
    </lineage>
</organism>
<reference evidence="2 3" key="1">
    <citation type="journal article" date="2017" name="Genome Med.">
        <title>A novel Ruminococcus gnavus clade enriched in inflammatory bowel disease patients.</title>
        <authorList>
            <person name="Hall A.B."/>
            <person name="Yassour M."/>
            <person name="Sauk J."/>
            <person name="Garner A."/>
            <person name="Jiang X."/>
            <person name="Arthur T."/>
            <person name="Lagoudas G.K."/>
            <person name="Vatanen T."/>
            <person name="Fornelos N."/>
            <person name="Wilson R."/>
            <person name="Bertha M."/>
            <person name="Cohen M."/>
            <person name="Garber J."/>
            <person name="Khalili H."/>
            <person name="Gevers D."/>
            <person name="Ananthakrishnan A.N."/>
            <person name="Kugathasan S."/>
            <person name="Lander E.S."/>
            <person name="Blainey P."/>
            <person name="Vlamakis H."/>
            <person name="Xavier R.J."/>
            <person name="Huttenhower C."/>
        </authorList>
    </citation>
    <scope>NUCLEOTIDE SEQUENCE [LARGE SCALE GENOMIC DNA]</scope>
    <source>
        <strain evidence="2 3">RJX1125</strain>
    </source>
</reference>
<sequence>MYQVLCDNLPLFDLRDEELVLNSPKVDLKENNAGSFEFTIFPTHPYYDKIQKMKSVIQVMDNEDEIFCGRVIDESVDFRNRKKITCEGELGYFNDSIQRPAVYHNQTVRGYLQTLINVHNAQIAELHLGIKFNAECAGESASFDYASLYYVKNNQIYSAFSRKRANDLAGKTFVIPSTEFYLYWHTDSSVNNYFGLAIDSVEITDATAIIGSKASLPNYTAQDVSNVTDIETAHNPYENGSNLLWHYAHTIPSNYTVGKMFVLGTVTVVDNNDSLYKYTNWETTMSVIKSDLLDTYGGHLRIRKVDGIRYLDYLQDYPNTNTQVIEFGQNLLDFTKDIDATDIVTAVIPLGARLEESSIEGLEERLTIKSVNNDCDFIYSESAVNTYGWIYRTVTFDDVNVPANLKTKGEEYLKDIQFENVTLEVKAVDLHMMDVDIERIKMLDEIRVVSEPNGLDRFFPVTKMTIYIDSPSKNTITLGQSVSNGMTGSASSANAEIMKKINEIPSSDSIVKQAVDNATSLIHSALNGHVVITENADELLIMDTDDIETARKVWRWNLNGLGYSSTGYNGQYATAITMDGQIVGDRLVGGSVSAEKLDVSYKTSVEKKISDAQDNAEGYTDDQLKAYWTKTEVETAIKNTGDAVLLSAKETATAYTDNKLKNYSTSAQIKVTTDAITSEVNKKLNASEFSTKIQQNATSVKVAWNNISKYIQFESGELRIYDSAVTSSQKLVSKFNYNGCHFYRDDYYVGKIGTNNLQSDSSKKGLNFDLEYNGSYMTWASKDSSSTNVYTMKWTYVQKNKGWGNYTAGELHAGCNIDMHGWTLKNPSFEGGGITGTMTFVQVLGISSDGKLSSWSNNCKLQFKNGILISGTWYSG</sequence>
<dbReference type="EMBL" id="NIHT01000006">
    <property type="protein sequence ID" value="PLT76345.1"/>
    <property type="molecule type" value="Genomic_DNA"/>
</dbReference>
<protein>
    <recommendedName>
        <fullName evidence="1">Tail spike domain-containing protein</fullName>
    </recommendedName>
</protein>
<feature type="domain" description="Tail spike" evidence="1">
    <location>
        <begin position="258"/>
        <end position="479"/>
    </location>
</feature>
<evidence type="ECO:0000259" key="1">
    <source>
        <dbReference type="Pfam" id="PF06605"/>
    </source>
</evidence>
<proteinExistence type="predicted"/>
<evidence type="ECO:0000313" key="3">
    <source>
        <dbReference type="Proteomes" id="UP000235093"/>
    </source>
</evidence>
<dbReference type="Proteomes" id="UP000235093">
    <property type="component" value="Unassembled WGS sequence"/>
</dbReference>
<dbReference type="Pfam" id="PF06605">
    <property type="entry name" value="Prophage_tail"/>
    <property type="match status" value="1"/>
</dbReference>
<name>A0A2N5PMH5_MEDGN</name>
<evidence type="ECO:0000313" key="2">
    <source>
        <dbReference type="EMBL" id="PLT76345.1"/>
    </source>
</evidence>
<dbReference type="InterPro" id="IPR010572">
    <property type="entry name" value="Tail_dom"/>
</dbReference>
<dbReference type="InterPro" id="IPR007119">
    <property type="entry name" value="Phage_tail_spike_N"/>
</dbReference>
<dbReference type="RefSeq" id="WP_066730735.1">
    <property type="nucleotide sequence ID" value="NZ_NIHT01000006.1"/>
</dbReference>
<gene>
    <name evidence="2" type="ORF">CDL23_04830</name>
</gene>
<dbReference type="NCBIfam" id="TIGR01665">
    <property type="entry name" value="put_anti_recept"/>
    <property type="match status" value="1"/>
</dbReference>
<dbReference type="AlphaFoldDB" id="A0A2N5PMH5"/>
<comment type="caution">
    <text evidence="2">The sequence shown here is derived from an EMBL/GenBank/DDBJ whole genome shotgun (WGS) entry which is preliminary data.</text>
</comment>